<keyword evidence="3" id="KW-0012">Acyltransferase</keyword>
<dbReference type="HOGENOM" id="CLU_013985_41_2_11"/>
<feature type="domain" description="N-acetyltransferase" evidence="4">
    <location>
        <begin position="6"/>
        <end position="164"/>
    </location>
</feature>
<evidence type="ECO:0000313" key="6">
    <source>
        <dbReference type="Proteomes" id="UP000002218"/>
    </source>
</evidence>
<dbReference type="RefSeq" id="WP_015746723.1">
    <property type="nucleotide sequence ID" value="NC_013235.1"/>
</dbReference>
<dbReference type="Proteomes" id="UP000002218">
    <property type="component" value="Chromosome"/>
</dbReference>
<dbReference type="CDD" id="cd04301">
    <property type="entry name" value="NAT_SF"/>
    <property type="match status" value="1"/>
</dbReference>
<keyword evidence="6" id="KW-1185">Reference proteome</keyword>
<evidence type="ECO:0000313" key="5">
    <source>
        <dbReference type="EMBL" id="ACV77816.1"/>
    </source>
</evidence>
<dbReference type="Pfam" id="PF00583">
    <property type="entry name" value="Acetyltransf_1"/>
    <property type="match status" value="1"/>
</dbReference>
<evidence type="ECO:0000256" key="1">
    <source>
        <dbReference type="ARBA" id="ARBA00008694"/>
    </source>
</evidence>
<dbReference type="PANTHER" id="PTHR10545:SF29">
    <property type="entry name" value="GH14572P-RELATED"/>
    <property type="match status" value="1"/>
</dbReference>
<dbReference type="InterPro" id="IPR051016">
    <property type="entry name" value="Diverse_Substrate_AcTransf"/>
</dbReference>
<dbReference type="FunFam" id="3.40.630.30:FF:000064">
    <property type="entry name" value="GNAT family acetyltransferase"/>
    <property type="match status" value="1"/>
</dbReference>
<dbReference type="GO" id="GO:0008080">
    <property type="term" value="F:N-acetyltransferase activity"/>
    <property type="evidence" value="ECO:0007669"/>
    <property type="project" value="UniProtKB-ARBA"/>
</dbReference>
<dbReference type="PROSITE" id="PS51186">
    <property type="entry name" value="GNAT"/>
    <property type="match status" value="1"/>
</dbReference>
<dbReference type="Gene3D" id="3.40.630.30">
    <property type="match status" value="1"/>
</dbReference>
<accession>C8XEF8</accession>
<dbReference type="EMBL" id="CP001737">
    <property type="protein sequence ID" value="ACV77816.1"/>
    <property type="molecule type" value="Genomic_DNA"/>
</dbReference>
<protein>
    <submittedName>
        <fullName evidence="5">GCN5-related N-acetyltransferase</fullName>
    </submittedName>
</protein>
<comment type="similarity">
    <text evidence="1">Belongs to the acetyltransferase family.</text>
</comment>
<organism evidence="5 6">
    <name type="scientific">Nakamurella multipartita (strain ATCC 700099 / DSM 44233 / CIP 104796 / JCM 9543 / NBRC 105858 / Y-104)</name>
    <name type="common">Microsphaera multipartita</name>
    <dbReference type="NCBI Taxonomy" id="479431"/>
    <lineage>
        <taxon>Bacteria</taxon>
        <taxon>Bacillati</taxon>
        <taxon>Actinomycetota</taxon>
        <taxon>Actinomycetes</taxon>
        <taxon>Nakamurellales</taxon>
        <taxon>Nakamurellaceae</taxon>
        <taxon>Nakamurella</taxon>
    </lineage>
</organism>
<dbReference type="InParanoid" id="C8XEF8"/>
<evidence type="ECO:0000259" key="4">
    <source>
        <dbReference type="PROSITE" id="PS51186"/>
    </source>
</evidence>
<dbReference type="AlphaFoldDB" id="C8XEF8"/>
<reference evidence="5 6" key="2">
    <citation type="journal article" date="2010" name="Stand. Genomic Sci.">
        <title>Complete genome sequence of Nakamurella multipartita type strain (Y-104).</title>
        <authorList>
            <person name="Tice H."/>
            <person name="Mayilraj S."/>
            <person name="Sims D."/>
            <person name="Lapidus A."/>
            <person name="Nolan M."/>
            <person name="Lucas S."/>
            <person name="Glavina Del Rio T."/>
            <person name="Copeland A."/>
            <person name="Cheng J.F."/>
            <person name="Meincke L."/>
            <person name="Bruce D."/>
            <person name="Goodwin L."/>
            <person name="Pitluck S."/>
            <person name="Ivanova N."/>
            <person name="Mavromatis K."/>
            <person name="Ovchinnikova G."/>
            <person name="Pati A."/>
            <person name="Chen A."/>
            <person name="Palaniappan K."/>
            <person name="Land M."/>
            <person name="Hauser L."/>
            <person name="Chang Y.J."/>
            <person name="Jeffries C.D."/>
            <person name="Detter J.C."/>
            <person name="Brettin T."/>
            <person name="Rohde M."/>
            <person name="Goker M."/>
            <person name="Bristow J."/>
            <person name="Eisen J.A."/>
            <person name="Markowitz V."/>
            <person name="Hugenholtz P."/>
            <person name="Kyrpides N.C."/>
            <person name="Klenk H.P."/>
            <person name="Chen F."/>
        </authorList>
    </citation>
    <scope>NUCLEOTIDE SEQUENCE [LARGE SCALE GENOMIC DNA]</scope>
    <source>
        <strain evidence="6">ATCC 700099 / DSM 44233 / CIP 104796 / JCM 9543 / NBRC 105858 / Y-104</strain>
    </source>
</reference>
<dbReference type="KEGG" id="nml:Namu_1415"/>
<dbReference type="InterPro" id="IPR016181">
    <property type="entry name" value="Acyl_CoA_acyltransferase"/>
</dbReference>
<dbReference type="SUPFAM" id="SSF55729">
    <property type="entry name" value="Acyl-CoA N-acyltransferases (Nat)"/>
    <property type="match status" value="1"/>
</dbReference>
<proteinExistence type="inferred from homology"/>
<name>C8XEF8_NAKMY</name>
<sequence>MSVPDPRIRPIAPADVPAVVALVHDLAAYEKAPEQCHLTAAQLHSALFGPSPALFGLIASEPDEPVAGFALYFLNFSTWEGVHGIYLEDLFVRPQQRGSGLGKALLTRLAQIAVDRGYARVEWSVLDWNTPSIEFYRSLDAVPMNGWTTFRLTGPALRTAAGTG</sequence>
<dbReference type="OrthoDB" id="9805924at2"/>
<reference evidence="6" key="1">
    <citation type="submission" date="2009-09" db="EMBL/GenBank/DDBJ databases">
        <title>The complete genome of Nakamurella multipartita DSM 44233.</title>
        <authorList>
            <consortium name="US DOE Joint Genome Institute (JGI-PGF)"/>
            <person name="Lucas S."/>
            <person name="Copeland A."/>
            <person name="Lapidus A."/>
            <person name="Glavina del Rio T."/>
            <person name="Dalin E."/>
            <person name="Tice H."/>
            <person name="Bruce D."/>
            <person name="Goodwin L."/>
            <person name="Pitluck S."/>
            <person name="Kyrpides N."/>
            <person name="Mavromatis K."/>
            <person name="Ivanova N."/>
            <person name="Ovchinnikova G."/>
            <person name="Sims D."/>
            <person name="Meincke L."/>
            <person name="Brettin T."/>
            <person name="Detter J.C."/>
            <person name="Han C."/>
            <person name="Larimer F."/>
            <person name="Land M."/>
            <person name="Hauser L."/>
            <person name="Markowitz V."/>
            <person name="Cheng J.-F."/>
            <person name="Hugenholtz P."/>
            <person name="Woyke T."/>
            <person name="Wu D."/>
            <person name="Klenk H.-P."/>
            <person name="Eisen J.A."/>
        </authorList>
    </citation>
    <scope>NUCLEOTIDE SEQUENCE [LARGE SCALE GENOMIC DNA]</scope>
    <source>
        <strain evidence="6">ATCC 700099 / DSM 44233 / CIP 104796 / JCM 9543 / NBRC 105858 / Y-104</strain>
    </source>
</reference>
<keyword evidence="2 5" id="KW-0808">Transferase</keyword>
<gene>
    <name evidence="5" type="ordered locus">Namu_1415</name>
</gene>
<evidence type="ECO:0000256" key="3">
    <source>
        <dbReference type="ARBA" id="ARBA00023315"/>
    </source>
</evidence>
<dbReference type="PANTHER" id="PTHR10545">
    <property type="entry name" value="DIAMINE N-ACETYLTRANSFERASE"/>
    <property type="match status" value="1"/>
</dbReference>
<dbReference type="STRING" id="479431.Namu_1415"/>
<dbReference type="eggNOG" id="COG1247">
    <property type="taxonomic scope" value="Bacteria"/>
</dbReference>
<evidence type="ECO:0000256" key="2">
    <source>
        <dbReference type="ARBA" id="ARBA00022679"/>
    </source>
</evidence>
<dbReference type="InterPro" id="IPR000182">
    <property type="entry name" value="GNAT_dom"/>
</dbReference>